<dbReference type="EMBL" id="WSFO01000003">
    <property type="protein sequence ID" value="KAE9631036.1"/>
    <property type="molecule type" value="Genomic_DNA"/>
</dbReference>
<dbReference type="InterPro" id="IPR018666">
    <property type="entry name" value="DUF2125"/>
</dbReference>
<feature type="signal peptide" evidence="1">
    <location>
        <begin position="1"/>
        <end position="24"/>
    </location>
</feature>
<keyword evidence="1" id="KW-0732">Signal</keyword>
<accession>A0A6A4RM94</accession>
<sequence>MTFKTSTALLSVSFAALIAAPALADITADDLWNSYQAIAETVGGELTATTTRDGNKVTFSDAKLNFSLDFPEGSASVALFYPTLSYTDNADGTVAMDMDGDHLYKVVITGLNPDTDTMSAEFVLNYSDAELIASGSPDEITFTYAMDAYRFGLQNLTANNIPELEDFAFSFTGEGSGLNGSSRITLGDLVTITDRAKVSSLNYNAQMKDQSGIETVTSATYTDMASDVSVALPTGGMSITNLAAALKQGLSLDYSGTYGASSTQTSAQLDGEEVMSQSMTGGASTGRVSANKDAIQMTGKVADVSIDVAAGAGFPFDLSAKLAQLGMDIKMPVTASEAPQDYTVALSLGDLTVNEELWSLFDPAAVLPREPATIDVDLTGQTTVFQDFMNFAKMMELSDNDVPLELNALTIKNFLISAAGASLSATGDFAFNNDDLTSFDGIPAPSGSAEVQISGANGLIDKLIEMGLIAETDAMGARMMMGMLAVPGEGEDSLKSNLEITEDGQILANGQRIK</sequence>
<evidence type="ECO:0000313" key="3">
    <source>
        <dbReference type="Proteomes" id="UP000441586"/>
    </source>
</evidence>
<reference evidence="2 3" key="1">
    <citation type="submission" date="2019-12" db="EMBL/GenBank/DDBJ databases">
        <authorList>
            <person name="Zhang Y.-J."/>
        </authorList>
    </citation>
    <scope>NUCLEOTIDE SEQUENCE [LARGE SCALE GENOMIC DNA]</scope>
    <source>
        <strain evidence="2 3">H18S-6</strain>
    </source>
</reference>
<evidence type="ECO:0000313" key="2">
    <source>
        <dbReference type="EMBL" id="KAE9631036.1"/>
    </source>
</evidence>
<dbReference type="RefSeq" id="WP_158978340.1">
    <property type="nucleotide sequence ID" value="NZ_WSFO01000003.1"/>
</dbReference>
<dbReference type="Proteomes" id="UP000441586">
    <property type="component" value="Unassembled WGS sequence"/>
</dbReference>
<evidence type="ECO:0000256" key="1">
    <source>
        <dbReference type="SAM" id="SignalP"/>
    </source>
</evidence>
<gene>
    <name evidence="2" type="ORF">GP644_07415</name>
</gene>
<dbReference type="AlphaFoldDB" id="A0A6A4RM94"/>
<feature type="chain" id="PRO_5025330711" evidence="1">
    <location>
        <begin position="25"/>
        <end position="514"/>
    </location>
</feature>
<organism evidence="2 3">
    <name type="scientific">Parasedimentitalea maritima</name>
    <dbReference type="NCBI Taxonomy" id="2578117"/>
    <lineage>
        <taxon>Bacteria</taxon>
        <taxon>Pseudomonadati</taxon>
        <taxon>Pseudomonadota</taxon>
        <taxon>Alphaproteobacteria</taxon>
        <taxon>Rhodobacterales</taxon>
        <taxon>Paracoccaceae</taxon>
        <taxon>Parasedimentitalea</taxon>
    </lineage>
</organism>
<proteinExistence type="predicted"/>
<dbReference type="Pfam" id="PF09898">
    <property type="entry name" value="DUF2125"/>
    <property type="match status" value="1"/>
</dbReference>
<comment type="caution">
    <text evidence="2">The sequence shown here is derived from an EMBL/GenBank/DDBJ whole genome shotgun (WGS) entry which is preliminary data.</text>
</comment>
<name>A0A6A4RM94_9RHOB</name>
<protein>
    <submittedName>
        <fullName evidence="2">DUF2125 domain-containing protein</fullName>
    </submittedName>
</protein>